<dbReference type="AlphaFoldDB" id="A0A928Z8L9"/>
<evidence type="ECO:0000256" key="1">
    <source>
        <dbReference type="SAM" id="Coils"/>
    </source>
</evidence>
<keyword evidence="1" id="KW-0175">Coiled coil</keyword>
<feature type="coiled-coil region" evidence="1">
    <location>
        <begin position="24"/>
        <end position="51"/>
    </location>
</feature>
<comment type="caution">
    <text evidence="2">The sequence shown here is derived from an EMBL/GenBank/DDBJ whole genome shotgun (WGS) entry which is preliminary data.</text>
</comment>
<name>A0A928Z8L9_9CYAN</name>
<keyword evidence="3" id="KW-1185">Reference proteome</keyword>
<organism evidence="2 3">
    <name type="scientific">Zarconia navalis LEGE 11467</name>
    <dbReference type="NCBI Taxonomy" id="1828826"/>
    <lineage>
        <taxon>Bacteria</taxon>
        <taxon>Bacillati</taxon>
        <taxon>Cyanobacteriota</taxon>
        <taxon>Cyanophyceae</taxon>
        <taxon>Oscillatoriophycideae</taxon>
        <taxon>Oscillatoriales</taxon>
        <taxon>Oscillatoriales incertae sedis</taxon>
        <taxon>Zarconia</taxon>
        <taxon>Zarconia navalis</taxon>
    </lineage>
</organism>
<accession>A0A928Z8L9</accession>
<dbReference type="EMBL" id="JADEXN010000110">
    <property type="protein sequence ID" value="MBE9040704.1"/>
    <property type="molecule type" value="Genomic_DNA"/>
</dbReference>
<evidence type="ECO:0000313" key="2">
    <source>
        <dbReference type="EMBL" id="MBE9040704.1"/>
    </source>
</evidence>
<evidence type="ECO:0000313" key="3">
    <source>
        <dbReference type="Proteomes" id="UP000621799"/>
    </source>
</evidence>
<dbReference type="Proteomes" id="UP000621799">
    <property type="component" value="Unassembled WGS sequence"/>
</dbReference>
<reference evidence="2" key="1">
    <citation type="submission" date="2020-10" db="EMBL/GenBank/DDBJ databases">
        <authorList>
            <person name="Castelo-Branco R."/>
            <person name="Eusebio N."/>
            <person name="Adriana R."/>
            <person name="Vieira A."/>
            <person name="Brugerolle De Fraissinette N."/>
            <person name="Rezende De Castro R."/>
            <person name="Schneider M.P."/>
            <person name="Vasconcelos V."/>
            <person name="Leao P.N."/>
        </authorList>
    </citation>
    <scope>NUCLEOTIDE SEQUENCE</scope>
    <source>
        <strain evidence="2">LEGE 11467</strain>
    </source>
</reference>
<sequence>MNPSQMTYSQIQQLLYEFDICTRHASEDEDLSELEDEKAQLEDALANGNYLDCEYQ</sequence>
<protein>
    <submittedName>
        <fullName evidence="2">Uncharacterized protein</fullName>
    </submittedName>
</protein>
<gene>
    <name evidence="2" type="ORF">IQ235_07915</name>
</gene>
<dbReference type="RefSeq" id="WP_264320948.1">
    <property type="nucleotide sequence ID" value="NZ_JADEXN010000110.1"/>
</dbReference>
<proteinExistence type="predicted"/>